<protein>
    <submittedName>
        <fullName evidence="2">Uncharacterized protein</fullName>
    </submittedName>
</protein>
<dbReference type="AlphaFoldDB" id="A0A560BNS6"/>
<feature type="transmembrane region" description="Helical" evidence="1">
    <location>
        <begin position="22"/>
        <end position="44"/>
    </location>
</feature>
<name>A0A560BNS6_AZOBR</name>
<evidence type="ECO:0000256" key="1">
    <source>
        <dbReference type="SAM" id="Phobius"/>
    </source>
</evidence>
<dbReference type="RefSeq" id="WP_145671842.1">
    <property type="nucleotide sequence ID" value="NZ_VITF01000001.1"/>
</dbReference>
<evidence type="ECO:0000313" key="2">
    <source>
        <dbReference type="EMBL" id="TWA74179.1"/>
    </source>
</evidence>
<reference evidence="2 3" key="1">
    <citation type="submission" date="2019-06" db="EMBL/GenBank/DDBJ databases">
        <title>Genomic Encyclopedia of Type Strains, Phase IV (KMG-V): Genome sequencing to study the core and pangenomes of soil and plant-associated prokaryotes.</title>
        <authorList>
            <person name="Whitman W."/>
        </authorList>
    </citation>
    <scope>NUCLEOTIDE SEQUENCE [LARGE SCALE GENOMIC DNA]</scope>
    <source>
        <strain evidence="2 3">BR 11796</strain>
    </source>
</reference>
<keyword evidence="1" id="KW-0812">Transmembrane</keyword>
<proteinExistence type="predicted"/>
<organism evidence="2 3">
    <name type="scientific">Azospirillum brasilense</name>
    <dbReference type="NCBI Taxonomy" id="192"/>
    <lineage>
        <taxon>Bacteria</taxon>
        <taxon>Pseudomonadati</taxon>
        <taxon>Pseudomonadota</taxon>
        <taxon>Alphaproteobacteria</taxon>
        <taxon>Rhodospirillales</taxon>
        <taxon>Azospirillaceae</taxon>
        <taxon>Azospirillum</taxon>
    </lineage>
</organism>
<sequence length="59" mass="6451">MQQPADSTAIAVSLTAPGWAPVLTNVNTALTTVSLLLGIAFLVWRWSRQVRRDSREDGL</sequence>
<keyword evidence="1" id="KW-0472">Membrane</keyword>
<gene>
    <name evidence="2" type="ORF">FBZ82_101194</name>
</gene>
<evidence type="ECO:0000313" key="3">
    <source>
        <dbReference type="Proteomes" id="UP000316083"/>
    </source>
</evidence>
<accession>A0A560BNS6</accession>
<dbReference type="EMBL" id="VITF01000001">
    <property type="protein sequence ID" value="TWA74179.1"/>
    <property type="molecule type" value="Genomic_DNA"/>
</dbReference>
<comment type="caution">
    <text evidence="2">The sequence shown here is derived from an EMBL/GenBank/DDBJ whole genome shotgun (WGS) entry which is preliminary data.</text>
</comment>
<keyword evidence="1" id="KW-1133">Transmembrane helix</keyword>
<dbReference type="Proteomes" id="UP000316083">
    <property type="component" value="Unassembled WGS sequence"/>
</dbReference>